<gene>
    <name evidence="1" type="ORF">CAMGR0001_1215</name>
</gene>
<evidence type="ECO:0000313" key="1">
    <source>
        <dbReference type="EMBL" id="EEV16921.1"/>
    </source>
</evidence>
<evidence type="ECO:0000313" key="2">
    <source>
        <dbReference type="Proteomes" id="UP000005709"/>
    </source>
</evidence>
<accession>C8PJ16</accession>
<sequence length="118" mass="13476">MDVLQSFGREYVRQLRDGSLAWLDGVMNGRMKGARCERLYASIADFSPQQRETLRTLCAHLTDHVLHETLSFFEQSERWRLVDEAGENLAELSDGLCGELYGEDGWIEKFSGYPASLK</sequence>
<dbReference type="OrthoDB" id="292317at2"/>
<dbReference type="AlphaFoldDB" id="C8PJ16"/>
<dbReference type="RefSeq" id="WP_005871801.1">
    <property type="nucleotide sequence ID" value="NZ_ACYG01000027.1"/>
</dbReference>
<protein>
    <submittedName>
        <fullName evidence="1">Uncharacterized protein</fullName>
    </submittedName>
</protein>
<dbReference type="EMBL" id="ACYG01000027">
    <property type="protein sequence ID" value="EEV16921.1"/>
    <property type="molecule type" value="Genomic_DNA"/>
</dbReference>
<keyword evidence="2" id="KW-1185">Reference proteome</keyword>
<name>C8PJ16_9BACT</name>
<dbReference type="STRING" id="824.CGRAC_0938"/>
<proteinExistence type="predicted"/>
<reference evidence="1 2" key="1">
    <citation type="submission" date="2009-07" db="EMBL/GenBank/DDBJ databases">
        <authorList>
            <person name="Madupu R."/>
            <person name="Sebastian Y."/>
            <person name="Durkin A.S."/>
            <person name="Torralba M."/>
            <person name="Methe B."/>
            <person name="Sutton G.G."/>
            <person name="Strausberg R.L."/>
            <person name="Nelson K.E."/>
        </authorList>
    </citation>
    <scope>NUCLEOTIDE SEQUENCE [LARGE SCALE GENOMIC DNA]</scope>
    <source>
        <strain evidence="1 2">RM3268</strain>
    </source>
</reference>
<organism evidence="1 2">
    <name type="scientific">Campylobacter gracilis RM3268</name>
    <dbReference type="NCBI Taxonomy" id="553220"/>
    <lineage>
        <taxon>Bacteria</taxon>
        <taxon>Pseudomonadati</taxon>
        <taxon>Campylobacterota</taxon>
        <taxon>Epsilonproteobacteria</taxon>
        <taxon>Campylobacterales</taxon>
        <taxon>Campylobacteraceae</taxon>
        <taxon>Campylobacter</taxon>
    </lineage>
</organism>
<dbReference type="Proteomes" id="UP000005709">
    <property type="component" value="Unassembled WGS sequence"/>
</dbReference>
<comment type="caution">
    <text evidence="1">The sequence shown here is derived from an EMBL/GenBank/DDBJ whole genome shotgun (WGS) entry which is preliminary data.</text>
</comment>
<dbReference type="eggNOG" id="ENOG503325I">
    <property type="taxonomic scope" value="Bacteria"/>
</dbReference>